<proteinExistence type="predicted"/>
<dbReference type="Proteomes" id="UP000634476">
    <property type="component" value="Unassembled WGS sequence"/>
</dbReference>
<accession>A0A8J3WRL0</accession>
<evidence type="ECO:0000313" key="2">
    <source>
        <dbReference type="Proteomes" id="UP000634476"/>
    </source>
</evidence>
<organism evidence="1 2">
    <name type="scientific">Planobispora takensis</name>
    <dbReference type="NCBI Taxonomy" id="1367882"/>
    <lineage>
        <taxon>Bacteria</taxon>
        <taxon>Bacillati</taxon>
        <taxon>Actinomycetota</taxon>
        <taxon>Actinomycetes</taxon>
        <taxon>Streptosporangiales</taxon>
        <taxon>Streptosporangiaceae</taxon>
        <taxon>Planobispora</taxon>
    </lineage>
</organism>
<comment type="caution">
    <text evidence="1">The sequence shown here is derived from an EMBL/GenBank/DDBJ whole genome shotgun (WGS) entry which is preliminary data.</text>
</comment>
<dbReference type="EMBL" id="BOOK01000001">
    <property type="protein sequence ID" value="GIH98237.1"/>
    <property type="molecule type" value="Genomic_DNA"/>
</dbReference>
<keyword evidence="2" id="KW-1185">Reference proteome</keyword>
<gene>
    <name evidence="1" type="ORF">Pta02_02460</name>
</gene>
<evidence type="ECO:0000313" key="1">
    <source>
        <dbReference type="EMBL" id="GIH98237.1"/>
    </source>
</evidence>
<sequence length="269" mass="29081">MLTRSGRPGFVAYDRRTEKHRILATAPEWGQCSACYEIGSVAVGRTRIAWTAEVYRSEPWNAGKRHMELWTMPRSGGPMTMVTWLTGHGDVPFEDSLVIEGDHAVWKGGGDGYRVPLAGGEAERLPGSVEPLDPEARHCGAEWCVQQLPPEPHELTAVAVERKDGSGRTTVAASGGKPLIGDRFGLFGPPYVYDEGPLHISWPGATGLLYDRCTGRSALLGALEGDRTATVVTPGASGTDDPILFWLEPGGRRYAVVDLSRIPDRLCGS</sequence>
<name>A0A8J3WRL0_9ACTN</name>
<dbReference type="AlphaFoldDB" id="A0A8J3WRL0"/>
<reference evidence="1" key="1">
    <citation type="submission" date="2021-01" db="EMBL/GenBank/DDBJ databases">
        <title>Whole genome shotgun sequence of Planobispora takensis NBRC 109077.</title>
        <authorList>
            <person name="Komaki H."/>
            <person name="Tamura T."/>
        </authorList>
    </citation>
    <scope>NUCLEOTIDE SEQUENCE</scope>
    <source>
        <strain evidence="1">NBRC 109077</strain>
    </source>
</reference>
<protein>
    <submittedName>
        <fullName evidence="1">Uncharacterized protein</fullName>
    </submittedName>
</protein>